<feature type="chain" id="PRO_5037816486" evidence="4">
    <location>
        <begin position="38"/>
        <end position="656"/>
    </location>
</feature>
<evidence type="ECO:0000313" key="7">
    <source>
        <dbReference type="Proteomes" id="UP000642125"/>
    </source>
</evidence>
<name>A0A919PE49_9CELL</name>
<evidence type="ECO:0000256" key="3">
    <source>
        <dbReference type="SAM" id="Phobius"/>
    </source>
</evidence>
<feature type="compositionally biased region" description="Gly residues" evidence="2">
    <location>
        <begin position="626"/>
        <end position="656"/>
    </location>
</feature>
<feature type="domain" description="TPM" evidence="5">
    <location>
        <begin position="47"/>
        <end position="163"/>
    </location>
</feature>
<dbReference type="InterPro" id="IPR007621">
    <property type="entry name" value="TPM_dom"/>
</dbReference>
<feature type="transmembrane region" description="Helical" evidence="3">
    <location>
        <begin position="175"/>
        <end position="197"/>
    </location>
</feature>
<evidence type="ECO:0000313" key="6">
    <source>
        <dbReference type="EMBL" id="GIG36922.1"/>
    </source>
</evidence>
<keyword evidence="1" id="KW-0175">Coiled coil</keyword>
<reference evidence="6" key="1">
    <citation type="submission" date="2021-01" db="EMBL/GenBank/DDBJ databases">
        <title>Whole genome shotgun sequence of Cellulomonas pakistanensis NBRC 110800.</title>
        <authorList>
            <person name="Komaki H."/>
            <person name="Tamura T."/>
        </authorList>
    </citation>
    <scope>NUCLEOTIDE SEQUENCE</scope>
    <source>
        <strain evidence="6">NBRC 110800</strain>
    </source>
</reference>
<dbReference type="Proteomes" id="UP000642125">
    <property type="component" value="Unassembled WGS sequence"/>
</dbReference>
<evidence type="ECO:0000256" key="2">
    <source>
        <dbReference type="SAM" id="MobiDB-lite"/>
    </source>
</evidence>
<feature type="region of interest" description="Disordered" evidence="2">
    <location>
        <begin position="591"/>
        <end position="656"/>
    </location>
</feature>
<dbReference type="AlphaFoldDB" id="A0A919PE49"/>
<evidence type="ECO:0000259" key="5">
    <source>
        <dbReference type="Pfam" id="PF04536"/>
    </source>
</evidence>
<gene>
    <name evidence="6" type="ORF">Cpa01nite_23030</name>
</gene>
<dbReference type="Pfam" id="PF04536">
    <property type="entry name" value="TPM_phosphatase"/>
    <property type="match status" value="1"/>
</dbReference>
<keyword evidence="7" id="KW-1185">Reference proteome</keyword>
<feature type="coiled-coil region" evidence="1">
    <location>
        <begin position="559"/>
        <end position="586"/>
    </location>
</feature>
<keyword evidence="3" id="KW-1133">Transmembrane helix</keyword>
<dbReference type="EMBL" id="BONO01000017">
    <property type="protein sequence ID" value="GIG36922.1"/>
    <property type="molecule type" value="Genomic_DNA"/>
</dbReference>
<feature type="compositionally biased region" description="Gly residues" evidence="2">
    <location>
        <begin position="597"/>
        <end position="618"/>
    </location>
</feature>
<proteinExistence type="predicted"/>
<accession>A0A919PE49</accession>
<evidence type="ECO:0000256" key="4">
    <source>
        <dbReference type="SAM" id="SignalP"/>
    </source>
</evidence>
<keyword evidence="3" id="KW-0812">Transmembrane</keyword>
<dbReference type="RefSeq" id="WP_203668948.1">
    <property type="nucleotide sequence ID" value="NZ_BONO01000017.1"/>
</dbReference>
<dbReference type="Gene3D" id="3.10.310.50">
    <property type="match status" value="1"/>
</dbReference>
<sequence>MPLSPRAARRTRATAALAAVGSAALLVAGPAAGPASAEPPLDLPSTVTDTAGVLSPEDRGRVAEAAHALAEATPYDLFVVFVDSFDGMSNRDWADATAEASGLGRDDILLAVAVGDRRYQVSVDADIALGDDALTRVEQEDIEPALGDDDWAGAAVAAAEGYERAANPPAGAGTIAFRVLLALGVLALLGYGVARLVRTRRAAARAAAELDALDDRSARALVGADDAVAAAAQEVAFAEAEFGAEAAAPFAAALAQARELLAEAFRSRQLLDDDEHDTDVRRSSLAYAVLDGCARVEEALAAQRGPLVELRALHERAPQDLAAARDEAAALGVRAAETGTVWDAVRPRYAPAATDDVPGVLADATALAARAGAEADAGLALVDTDRVAAVAHVGEARTALARAAAVLDALDQRARDLETAPQAIAAVVAEIDADLVDAARFEAPGLAELVAAARGATGRAGSTEAGQDPLAVLGALREAEQALDGVLDPLRETEAARAHALERLPQATSTARARIAAVEATMARNRWSIGATTRTRLAEAARLTTQGEVAASSDPIAALRVLRAAAQRAEEAQRAAQADIAAAARRAAAVSDDGPSWGLGSGGSRRSGSSWSGGGRSGGTRSRSRSGGGRSGGGRSGGGRSSSRSGGGRRGGGGRF</sequence>
<organism evidence="6 7">
    <name type="scientific">Cellulomonas pakistanensis</name>
    <dbReference type="NCBI Taxonomy" id="992287"/>
    <lineage>
        <taxon>Bacteria</taxon>
        <taxon>Bacillati</taxon>
        <taxon>Actinomycetota</taxon>
        <taxon>Actinomycetes</taxon>
        <taxon>Micrococcales</taxon>
        <taxon>Cellulomonadaceae</taxon>
        <taxon>Cellulomonas</taxon>
    </lineage>
</organism>
<comment type="caution">
    <text evidence="6">The sequence shown here is derived from an EMBL/GenBank/DDBJ whole genome shotgun (WGS) entry which is preliminary data.</text>
</comment>
<protein>
    <submittedName>
        <fullName evidence="6">Membrane protein</fullName>
    </submittedName>
</protein>
<keyword evidence="4" id="KW-0732">Signal</keyword>
<evidence type="ECO:0000256" key="1">
    <source>
        <dbReference type="SAM" id="Coils"/>
    </source>
</evidence>
<feature type="signal peptide" evidence="4">
    <location>
        <begin position="1"/>
        <end position="37"/>
    </location>
</feature>
<keyword evidence="3" id="KW-0472">Membrane</keyword>